<sequence>MAVVWLGVCPSATSEYGKSHSKQFTQYFLEYKEMKGWGRIAIDPQSVPRELLLNRQSAPPRIGRGQPYQTQVPMTDHDANTYTAPAARVSQHPTPEDPQPASKSPGTPSTEDDFSSVGTPSGVRLESMVSPSIKSPASFFVPGKEHPLVTDPSLFVIGDDEEEEGDDDIPSKELEEGGIAKGREATPPLYNAGDLPRGFVVPELAHLVPWRRPRFARRSSDPEIKQPAPKTPQTHVGHVGSLSNVNLVNNLTEIAKDIDIPNYEYIEYEGRWVPRIMTPPKGKHRSPTPTPPLDRRLSHHSATEHVANPGRDSQGSTNIGKALTANVVPDSLIPGGGHIPREDNGVPTYYVVTHLDSRSPTGASAFVRRSPSHESVTIPPPQRLDGILIPPVCLHHASAQEGESTSTCAACRGAFFKERGLPTQSYMREEQRSATLAEAPPPVLVSFLLAPFTTSLPLSLAAATSAATSATTRHDLQALEWDSIDNIFGLDRLDKLDLARPHALLIRAVLIHDALPIRSSFPPL</sequence>
<organism evidence="1 2">
    <name type="scientific">Xylaria curta</name>
    <dbReference type="NCBI Taxonomy" id="42375"/>
    <lineage>
        <taxon>Eukaryota</taxon>
        <taxon>Fungi</taxon>
        <taxon>Dikarya</taxon>
        <taxon>Ascomycota</taxon>
        <taxon>Pezizomycotina</taxon>
        <taxon>Sordariomycetes</taxon>
        <taxon>Xylariomycetidae</taxon>
        <taxon>Xylariales</taxon>
        <taxon>Xylariaceae</taxon>
        <taxon>Xylaria</taxon>
    </lineage>
</organism>
<gene>
    <name evidence="1" type="ORF">NUW58_g8762</name>
</gene>
<keyword evidence="2" id="KW-1185">Reference proteome</keyword>
<dbReference type="EMBL" id="JAPDGR010002811">
    <property type="protein sequence ID" value="KAJ2974106.1"/>
    <property type="molecule type" value="Genomic_DNA"/>
</dbReference>
<comment type="caution">
    <text evidence="1">The sequence shown here is derived from an EMBL/GenBank/DDBJ whole genome shotgun (WGS) entry which is preliminary data.</text>
</comment>
<dbReference type="Proteomes" id="UP001143856">
    <property type="component" value="Unassembled WGS sequence"/>
</dbReference>
<proteinExistence type="predicted"/>
<name>A0ACC1N662_9PEZI</name>
<accession>A0ACC1N662</accession>
<protein>
    <submittedName>
        <fullName evidence="1">Uncharacterized protein</fullName>
    </submittedName>
</protein>
<reference evidence="1" key="1">
    <citation type="submission" date="2022-10" db="EMBL/GenBank/DDBJ databases">
        <title>Genome Sequence of Xylaria curta.</title>
        <authorList>
            <person name="Buettner E."/>
        </authorList>
    </citation>
    <scope>NUCLEOTIDE SEQUENCE</scope>
    <source>
        <strain evidence="1">Babe10</strain>
    </source>
</reference>
<evidence type="ECO:0000313" key="2">
    <source>
        <dbReference type="Proteomes" id="UP001143856"/>
    </source>
</evidence>
<evidence type="ECO:0000313" key="1">
    <source>
        <dbReference type="EMBL" id="KAJ2974106.1"/>
    </source>
</evidence>